<dbReference type="AlphaFoldDB" id="A0A419X3M0"/>
<evidence type="ECO:0000313" key="2">
    <source>
        <dbReference type="Proteomes" id="UP000284531"/>
    </source>
</evidence>
<dbReference type="RefSeq" id="WP_120240182.1">
    <property type="nucleotide sequence ID" value="NZ_RAPQ01000009.1"/>
</dbReference>
<keyword evidence="2" id="KW-1185">Reference proteome</keyword>
<organism evidence="1 2">
    <name type="scientific">Marinifilum flexuosum</name>
    <dbReference type="NCBI Taxonomy" id="1117708"/>
    <lineage>
        <taxon>Bacteria</taxon>
        <taxon>Pseudomonadati</taxon>
        <taxon>Bacteroidota</taxon>
        <taxon>Bacteroidia</taxon>
        <taxon>Marinilabiliales</taxon>
        <taxon>Marinifilaceae</taxon>
    </lineage>
</organism>
<accession>A0A419X3M0</accession>
<reference evidence="1 2" key="1">
    <citation type="submission" date="2018-09" db="EMBL/GenBank/DDBJ databases">
        <title>Genomic Encyclopedia of Archaeal and Bacterial Type Strains, Phase II (KMG-II): from individual species to whole genera.</title>
        <authorList>
            <person name="Goeker M."/>
        </authorList>
    </citation>
    <scope>NUCLEOTIDE SEQUENCE [LARGE SCALE GENOMIC DNA]</scope>
    <source>
        <strain evidence="1 2">DSM 21950</strain>
    </source>
</reference>
<sequence length="688" mass="78501">MATHLLRFQGEWQDKNGGMSRFEIYERDYVGAHEEMIVQEDPLTLERASLNNKFHPTIGSGIELKLEAAYDGQYANLYTNDKQKYKGHFYKNDKIVWKGFLNSEIYNEQYDRNENYPVSLQFNDGFKVMERISFLDDNGLRYEGLKTAWEVLWIILNKLDVGYKYVYVACDVYAEGMDTLSSPYHQMKVDCSNYYDEKGVPMNCREVLDYLVKLQRAICFQNEGCLNIVSTPLFTGSFERRRYTSEASAQVLQTVNPVITIPTQADWYAADQNIDVVSGFNKATLQYSPYADEVVIESSNFSEIKALQGDPDWVDVGDYYELQGVTGVDGWKFLNGASFSGTKEEEIDDNEVYFKLPFANDDDSEVSLVENNISGALVTGVVNQGFKVKFKVYAATKNNEFDSSEESKKVLRIEGGIVFEIDNKRLKYHKKPWQTGDFDSTNVRPIVWSLLFHIEKPVNIADTWQEVEIKVPDNCPHGRIKLQILKRWQGYKDDRGTRVDSGDIKHIRVKDIEVSLANIETYTAQSGRIAYNYTETSFPDLEFVANMDENWLNEAEDIEMIHGDSKHNNCTDRGGLHLLDNSFTGAWRATGDTQGYDIAAIILRSLQSNYRNSLKWLGGTLEAPNFFNGDGENIDGILSFHSVLTYPGTSLGDRKLMCLGGTYNDKRQTLKGSWLEVLADDLTINMIE</sequence>
<gene>
    <name evidence="1" type="ORF">BXY64_2390</name>
</gene>
<protein>
    <submittedName>
        <fullName evidence="1">Uncharacterized protein</fullName>
    </submittedName>
</protein>
<dbReference type="OrthoDB" id="1049080at2"/>
<evidence type="ECO:0000313" key="1">
    <source>
        <dbReference type="EMBL" id="RKE02302.1"/>
    </source>
</evidence>
<name>A0A419X3M0_9BACT</name>
<dbReference type="EMBL" id="RAPQ01000009">
    <property type="protein sequence ID" value="RKE02302.1"/>
    <property type="molecule type" value="Genomic_DNA"/>
</dbReference>
<proteinExistence type="predicted"/>
<comment type="caution">
    <text evidence="1">The sequence shown here is derived from an EMBL/GenBank/DDBJ whole genome shotgun (WGS) entry which is preliminary data.</text>
</comment>
<dbReference type="Proteomes" id="UP000284531">
    <property type="component" value="Unassembled WGS sequence"/>
</dbReference>